<evidence type="ECO:0000313" key="2">
    <source>
        <dbReference type="EMBL" id="ASO21921.1"/>
    </source>
</evidence>
<dbReference type="EMBL" id="CP022521">
    <property type="protein sequence ID" value="ASO21921.1"/>
    <property type="molecule type" value="Genomic_DNA"/>
</dbReference>
<proteinExistence type="predicted"/>
<feature type="region of interest" description="Disordered" evidence="1">
    <location>
        <begin position="46"/>
        <end position="78"/>
    </location>
</feature>
<accession>A0A221W8C6</accession>
<feature type="compositionally biased region" description="Basic and acidic residues" evidence="1">
    <location>
        <begin position="66"/>
        <end position="78"/>
    </location>
</feature>
<reference evidence="2 3" key="1">
    <citation type="submission" date="2017-07" db="EMBL/GenBank/DDBJ databases">
        <title>Complete genome sequence of Actinoalloteichus hoggarensis DSM 45943, type strain of Actinoalloteichus hoggarensis.</title>
        <authorList>
            <person name="Ruckert C."/>
            <person name="Nouioui I."/>
            <person name="Willmese J."/>
            <person name="van Wezel G."/>
            <person name="Klenk H.-P."/>
            <person name="Kalinowski J."/>
            <person name="Zotchev S.B."/>
        </authorList>
    </citation>
    <scope>NUCLEOTIDE SEQUENCE [LARGE SCALE GENOMIC DNA]</scope>
    <source>
        <strain evidence="2 3">DSM 45943</strain>
    </source>
</reference>
<dbReference type="OrthoDB" id="5198651at2"/>
<dbReference type="Proteomes" id="UP000204221">
    <property type="component" value="Chromosome"/>
</dbReference>
<name>A0A221W8C6_9PSEU</name>
<dbReference type="RefSeq" id="WP_093942984.1">
    <property type="nucleotide sequence ID" value="NZ_CP022521.1"/>
</dbReference>
<keyword evidence="3" id="KW-1185">Reference proteome</keyword>
<organism evidence="2 3">
    <name type="scientific">Actinoalloteichus hoggarensis</name>
    <dbReference type="NCBI Taxonomy" id="1470176"/>
    <lineage>
        <taxon>Bacteria</taxon>
        <taxon>Bacillati</taxon>
        <taxon>Actinomycetota</taxon>
        <taxon>Actinomycetes</taxon>
        <taxon>Pseudonocardiales</taxon>
        <taxon>Pseudonocardiaceae</taxon>
        <taxon>Actinoalloteichus</taxon>
    </lineage>
</organism>
<sequence>MTARRPAAAERAALRAFVREHHPDLGGDPDRFAAGLRDLQEARRRAELGLDRPGRHRADAAGGPSRRADRFDGPIVGRRPDTAVRRLLHRLRRWASRRRRPARFR</sequence>
<evidence type="ECO:0000313" key="3">
    <source>
        <dbReference type="Proteomes" id="UP000204221"/>
    </source>
</evidence>
<gene>
    <name evidence="2" type="ORF">AHOG_21525</name>
</gene>
<feature type="compositionally biased region" description="Basic and acidic residues" evidence="1">
    <location>
        <begin position="46"/>
        <end position="59"/>
    </location>
</feature>
<dbReference type="KEGG" id="ahg:AHOG_21525"/>
<evidence type="ECO:0000256" key="1">
    <source>
        <dbReference type="SAM" id="MobiDB-lite"/>
    </source>
</evidence>
<protein>
    <submittedName>
        <fullName evidence="2">Uncharacterized protein</fullName>
    </submittedName>
</protein>
<dbReference type="AlphaFoldDB" id="A0A221W8C6"/>